<name>A0AAW1WEU8_RUBAR</name>
<dbReference type="GO" id="GO:0030003">
    <property type="term" value="P:intracellular monoatomic cation homeostasis"/>
    <property type="evidence" value="ECO:0007669"/>
    <property type="project" value="TreeGrafter"/>
</dbReference>
<dbReference type="PANTHER" id="PTHR14009">
    <property type="entry name" value="LEUCINE ZIPPER-EF-HAND CONTAINING TRANSMEMBRANE PROTEIN"/>
    <property type="match status" value="1"/>
</dbReference>
<protein>
    <recommendedName>
        <fullName evidence="3">LETM1-like protein</fullName>
    </recommendedName>
</protein>
<comment type="caution">
    <text evidence="1">The sequence shown here is derived from an EMBL/GenBank/DDBJ whole genome shotgun (WGS) entry which is preliminary data.</text>
</comment>
<dbReference type="InterPro" id="IPR044202">
    <property type="entry name" value="LETM1/MDM38-like"/>
</dbReference>
<reference evidence="1 2" key="1">
    <citation type="journal article" date="2023" name="G3 (Bethesda)">
        <title>A chromosome-length genome assembly and annotation of blackberry (Rubus argutus, cv. 'Hillquist').</title>
        <authorList>
            <person name="Bruna T."/>
            <person name="Aryal R."/>
            <person name="Dudchenko O."/>
            <person name="Sargent D.J."/>
            <person name="Mead D."/>
            <person name="Buti M."/>
            <person name="Cavallini A."/>
            <person name="Hytonen T."/>
            <person name="Andres J."/>
            <person name="Pham M."/>
            <person name="Weisz D."/>
            <person name="Mascagni F."/>
            <person name="Usai G."/>
            <person name="Natali L."/>
            <person name="Bassil N."/>
            <person name="Fernandez G.E."/>
            <person name="Lomsadze A."/>
            <person name="Armour M."/>
            <person name="Olukolu B."/>
            <person name="Poorten T."/>
            <person name="Britton C."/>
            <person name="Davik J."/>
            <person name="Ashrafi H."/>
            <person name="Aiden E.L."/>
            <person name="Borodovsky M."/>
            <person name="Worthington M."/>
        </authorList>
    </citation>
    <scope>NUCLEOTIDE SEQUENCE [LARGE SCALE GENOMIC DNA]</scope>
    <source>
        <strain evidence="1">PI 553951</strain>
    </source>
</reference>
<proteinExistence type="predicted"/>
<dbReference type="EMBL" id="JBEDUW010000006">
    <property type="protein sequence ID" value="KAK9923420.1"/>
    <property type="molecule type" value="Genomic_DNA"/>
</dbReference>
<dbReference type="GO" id="GO:0005743">
    <property type="term" value="C:mitochondrial inner membrane"/>
    <property type="evidence" value="ECO:0007669"/>
    <property type="project" value="InterPro"/>
</dbReference>
<sequence>MASHLSLLKPHLFYYSRSVKPENRQTTIANLHQPTGCSTKEEGTYGFPNKSLLCSLLCRCYSSSQWSSSRMFSFTACKAYSGEANSENGAAVAKIHNHEIEFNRVNCLVWVLHESARSFSVAVESLELTGSSPGIAMAWSGKDIHAWHKRLSYQVALYALLKTAIEVEILLSSERHYSDSSPVSDILTPKINSVSEHIESQLNMRHSKLVEWFRVVELPRIAGFFIPLLRKWSMEYAGSGVAGIVVAISCCAAVAKLGPGRVRSPFFAFSIEDVMVELMDLSHSLVSVERLHHLATEAGFELDFLSHFGKKVLLSNKGEEVEFWIGLAYEKLSSAFHKEGAIPGKQNFHDKVQADNLATLGLFAYLGRKTRLFLSTMGIKDIDELVKDFLSYLECGSVFIYPDFTSIAVYQHFMEVVTDEIGWLDFYAACPPKSTRERRKSKLHAIQAEKEISLSAVFTVCYDVYSGFAHFSRSTQLSLDTGLLEFLLQSQSLLTICLEDYWAAYDKSSERLKITDSGASRATSFVGCTIATKVSVTMEAYEAQREPSHLTTTEDSENYRSQHSLQLRTASWSPGMATITSMEEGSARKQRHLHRILIKKYSNQLVSTSSDVWMGTHLLFIDIMSALELLLKQLRGHKVSRRERNKLQRTLNDITSLIPVTILMLLPVSAVGHAAMFAAINKYIPSLIPSPYSSERLDVVKQLKRTKKMEVRTWSNLEDPPSRIT</sequence>
<keyword evidence="2" id="KW-1185">Reference proteome</keyword>
<evidence type="ECO:0008006" key="3">
    <source>
        <dbReference type="Google" id="ProtNLM"/>
    </source>
</evidence>
<accession>A0AAW1WEU8</accession>
<evidence type="ECO:0000313" key="2">
    <source>
        <dbReference type="Proteomes" id="UP001457282"/>
    </source>
</evidence>
<evidence type="ECO:0000313" key="1">
    <source>
        <dbReference type="EMBL" id="KAK9923420.1"/>
    </source>
</evidence>
<organism evidence="1 2">
    <name type="scientific">Rubus argutus</name>
    <name type="common">Southern blackberry</name>
    <dbReference type="NCBI Taxonomy" id="59490"/>
    <lineage>
        <taxon>Eukaryota</taxon>
        <taxon>Viridiplantae</taxon>
        <taxon>Streptophyta</taxon>
        <taxon>Embryophyta</taxon>
        <taxon>Tracheophyta</taxon>
        <taxon>Spermatophyta</taxon>
        <taxon>Magnoliopsida</taxon>
        <taxon>eudicotyledons</taxon>
        <taxon>Gunneridae</taxon>
        <taxon>Pentapetalae</taxon>
        <taxon>rosids</taxon>
        <taxon>fabids</taxon>
        <taxon>Rosales</taxon>
        <taxon>Rosaceae</taxon>
        <taxon>Rosoideae</taxon>
        <taxon>Rosoideae incertae sedis</taxon>
        <taxon>Rubus</taxon>
    </lineage>
</organism>
<dbReference type="PANTHER" id="PTHR14009:SF34">
    <property type="entry name" value="LETM1 RBD DOMAIN-CONTAINING PROTEIN"/>
    <property type="match status" value="1"/>
</dbReference>
<dbReference type="Proteomes" id="UP001457282">
    <property type="component" value="Unassembled WGS sequence"/>
</dbReference>
<dbReference type="AlphaFoldDB" id="A0AAW1WEU8"/>
<gene>
    <name evidence="1" type="ORF">M0R45_031839</name>
</gene>